<evidence type="ECO:0008006" key="5">
    <source>
        <dbReference type="Google" id="ProtNLM"/>
    </source>
</evidence>
<dbReference type="InterPro" id="IPR034660">
    <property type="entry name" value="DinB/YfiT-like"/>
</dbReference>
<reference evidence="4" key="1">
    <citation type="submission" date="2018-12" db="EMBL/GenBank/DDBJ databases">
        <title>Tengunoibacter tsumagoiensis gen. nov., sp. nov., Dictyobacter kobayashii sp. nov., D. alpinus sp. nov., and D. joshuensis sp. nov. and description of Dictyobacteraceae fam. nov. within the order Ktedonobacterales isolated from Tengu-no-mugimeshi.</title>
        <authorList>
            <person name="Wang C.M."/>
            <person name="Zheng Y."/>
            <person name="Sakai Y."/>
            <person name="Toyoda A."/>
            <person name="Minakuchi Y."/>
            <person name="Abe K."/>
            <person name="Yokota A."/>
            <person name="Yabe S."/>
        </authorList>
    </citation>
    <scope>NUCLEOTIDE SEQUENCE [LARGE SCALE GENOMIC DNA]</scope>
    <source>
        <strain evidence="4">Uno3</strain>
    </source>
</reference>
<dbReference type="InterPro" id="IPR007837">
    <property type="entry name" value="DinB"/>
</dbReference>
<accession>A0A402A8P7</accession>
<protein>
    <recommendedName>
        <fullName evidence="5">DinB-like domain-containing protein</fullName>
    </recommendedName>
</protein>
<name>A0A402A8P7_9CHLR</name>
<dbReference type="GO" id="GO:0046872">
    <property type="term" value="F:metal ion binding"/>
    <property type="evidence" value="ECO:0007669"/>
    <property type="project" value="UniProtKB-KW"/>
</dbReference>
<organism evidence="3 4">
    <name type="scientific">Tengunoibacter tsumagoiensis</name>
    <dbReference type="NCBI Taxonomy" id="2014871"/>
    <lineage>
        <taxon>Bacteria</taxon>
        <taxon>Bacillati</taxon>
        <taxon>Chloroflexota</taxon>
        <taxon>Ktedonobacteria</taxon>
        <taxon>Ktedonobacterales</taxon>
        <taxon>Dictyobacteraceae</taxon>
        <taxon>Tengunoibacter</taxon>
    </lineage>
</organism>
<dbReference type="EMBL" id="BIFR01000002">
    <property type="protein sequence ID" value="GCE15513.1"/>
    <property type="molecule type" value="Genomic_DNA"/>
</dbReference>
<evidence type="ECO:0000313" key="4">
    <source>
        <dbReference type="Proteomes" id="UP000287352"/>
    </source>
</evidence>
<comment type="caution">
    <text evidence="3">The sequence shown here is derived from an EMBL/GenBank/DDBJ whole genome shotgun (WGS) entry which is preliminary data.</text>
</comment>
<evidence type="ECO:0000256" key="1">
    <source>
        <dbReference type="ARBA" id="ARBA00008635"/>
    </source>
</evidence>
<gene>
    <name evidence="3" type="ORF">KTT_53720</name>
</gene>
<dbReference type="Gene3D" id="1.20.120.450">
    <property type="entry name" value="dinb family like domain"/>
    <property type="match status" value="1"/>
</dbReference>
<evidence type="ECO:0000256" key="2">
    <source>
        <dbReference type="ARBA" id="ARBA00022723"/>
    </source>
</evidence>
<dbReference type="Proteomes" id="UP000287352">
    <property type="component" value="Unassembled WGS sequence"/>
</dbReference>
<sequence length="77" mass="8871">MASLVKGLQVIWQVIQDALSHWTIADPYVLVYDTDENSKKQTYTRQWVIWHLIEHDLHHGGELSFTLGMHGLTGIDI</sequence>
<proteinExistence type="inferred from homology"/>
<evidence type="ECO:0000313" key="3">
    <source>
        <dbReference type="EMBL" id="GCE15513.1"/>
    </source>
</evidence>
<dbReference type="AlphaFoldDB" id="A0A402A8P7"/>
<dbReference type="Pfam" id="PF05163">
    <property type="entry name" value="DinB"/>
    <property type="match status" value="1"/>
</dbReference>
<keyword evidence="4" id="KW-1185">Reference proteome</keyword>
<dbReference type="SUPFAM" id="SSF109854">
    <property type="entry name" value="DinB/YfiT-like putative metalloenzymes"/>
    <property type="match status" value="1"/>
</dbReference>
<keyword evidence="2" id="KW-0479">Metal-binding</keyword>
<comment type="similarity">
    <text evidence="1">Belongs to the DinB family.</text>
</comment>